<keyword evidence="2" id="KW-1185">Reference proteome</keyword>
<dbReference type="Proteomes" id="UP000789570">
    <property type="component" value="Unassembled WGS sequence"/>
</dbReference>
<sequence length="162" mass="19000">MLYNKRLEDYATLQICKSERFNNTPPRVSLTIEENIFGPQYERESEICSLCNKPDPLFKPSRANLEPVDDDARLNLQEEEDRVKKFFKEEPTTPDMVFVKLHNKILDAEKILKEKTREVSHAEYEILDSLYPLKEALEKKLAEFSSIHPLQTARIFLNAEIK</sequence>
<protein>
    <submittedName>
        <fullName evidence="1">13077_t:CDS:1</fullName>
    </submittedName>
</protein>
<organism evidence="1 2">
    <name type="scientific">Funneliformis caledonium</name>
    <dbReference type="NCBI Taxonomy" id="1117310"/>
    <lineage>
        <taxon>Eukaryota</taxon>
        <taxon>Fungi</taxon>
        <taxon>Fungi incertae sedis</taxon>
        <taxon>Mucoromycota</taxon>
        <taxon>Glomeromycotina</taxon>
        <taxon>Glomeromycetes</taxon>
        <taxon>Glomerales</taxon>
        <taxon>Glomeraceae</taxon>
        <taxon>Funneliformis</taxon>
    </lineage>
</organism>
<gene>
    <name evidence="1" type="ORF">FCALED_LOCUS11908</name>
</gene>
<dbReference type="EMBL" id="CAJVPQ010005350">
    <property type="protein sequence ID" value="CAG8668615.1"/>
    <property type="molecule type" value="Genomic_DNA"/>
</dbReference>
<evidence type="ECO:0000313" key="2">
    <source>
        <dbReference type="Proteomes" id="UP000789570"/>
    </source>
</evidence>
<proteinExistence type="predicted"/>
<dbReference type="AlphaFoldDB" id="A0A9N9E8L1"/>
<name>A0A9N9E8L1_9GLOM</name>
<accession>A0A9N9E8L1</accession>
<reference evidence="1" key="1">
    <citation type="submission" date="2021-06" db="EMBL/GenBank/DDBJ databases">
        <authorList>
            <person name="Kallberg Y."/>
            <person name="Tangrot J."/>
            <person name="Rosling A."/>
        </authorList>
    </citation>
    <scope>NUCLEOTIDE SEQUENCE</scope>
    <source>
        <strain evidence="1">UK204</strain>
    </source>
</reference>
<evidence type="ECO:0000313" key="1">
    <source>
        <dbReference type="EMBL" id="CAG8668615.1"/>
    </source>
</evidence>
<comment type="caution">
    <text evidence="1">The sequence shown here is derived from an EMBL/GenBank/DDBJ whole genome shotgun (WGS) entry which is preliminary data.</text>
</comment>
<dbReference type="OrthoDB" id="2415317at2759"/>